<dbReference type="InterPro" id="IPR058933">
    <property type="entry name" value="YMC020W-like_ab_hydrolase"/>
</dbReference>
<dbReference type="Pfam" id="PF26147">
    <property type="entry name" value="AB_HYDROLASE_YMC0-YMC35"/>
    <property type="match status" value="1"/>
</dbReference>
<feature type="compositionally biased region" description="Basic and acidic residues" evidence="1">
    <location>
        <begin position="159"/>
        <end position="186"/>
    </location>
</feature>
<feature type="compositionally biased region" description="Polar residues" evidence="1">
    <location>
        <begin position="482"/>
        <end position="495"/>
    </location>
</feature>
<evidence type="ECO:0000313" key="4">
    <source>
        <dbReference type="Proteomes" id="UP001302812"/>
    </source>
</evidence>
<dbReference type="Proteomes" id="UP001302812">
    <property type="component" value="Unassembled WGS sequence"/>
</dbReference>
<dbReference type="GeneID" id="89938746"/>
<feature type="domain" description="YMC020W-like alpha/beta hydrolase" evidence="2">
    <location>
        <begin position="513"/>
        <end position="870"/>
    </location>
</feature>
<accession>A0AAN6TIS8</accession>
<gene>
    <name evidence="3" type="ORF">N656DRAFT_776352</name>
</gene>
<dbReference type="AlphaFoldDB" id="A0AAN6TIS8"/>
<evidence type="ECO:0000259" key="2">
    <source>
        <dbReference type="Pfam" id="PF26147"/>
    </source>
</evidence>
<evidence type="ECO:0000256" key="1">
    <source>
        <dbReference type="SAM" id="MobiDB-lite"/>
    </source>
</evidence>
<evidence type="ECO:0000313" key="3">
    <source>
        <dbReference type="EMBL" id="KAK4115257.1"/>
    </source>
</evidence>
<feature type="compositionally biased region" description="Low complexity" evidence="1">
    <location>
        <begin position="26"/>
        <end position="41"/>
    </location>
</feature>
<feature type="region of interest" description="Disordered" evidence="1">
    <location>
        <begin position="323"/>
        <end position="509"/>
    </location>
</feature>
<feature type="compositionally biased region" description="Low complexity" evidence="1">
    <location>
        <begin position="281"/>
        <end position="290"/>
    </location>
</feature>
<feature type="compositionally biased region" description="Polar residues" evidence="1">
    <location>
        <begin position="48"/>
        <end position="72"/>
    </location>
</feature>
<dbReference type="PANTHER" id="PTHR47349">
    <property type="entry name" value="CHROMOSOME 8, WHOLE GENOME SHOTGUN SEQUENCE"/>
    <property type="match status" value="1"/>
</dbReference>
<keyword evidence="4" id="KW-1185">Reference proteome</keyword>
<feature type="region of interest" description="Disordered" evidence="1">
    <location>
        <begin position="1"/>
        <end position="310"/>
    </location>
</feature>
<proteinExistence type="predicted"/>
<dbReference type="RefSeq" id="XP_064672827.1">
    <property type="nucleotide sequence ID" value="XM_064814621.1"/>
</dbReference>
<sequence>MGSRKRVKPNPSAEGSAASLPATVASQSSQYSSKSSQPRSSMTEDSTEVATPTTSKISKPNSNCSGDNLNQVHKTKSWYGSWPRIPKSAASTQVARESILGGTSKPKGTVDLSRFESKKASDGISINELPLSGSDPSKSHESMAAAADESSGPVAQTSEEVKKPEEIKRPEEVKKPEVKIDAKDANQEMAAASGEQEQGTGASPDQPTQTPTENPILAESTPQRPASGWFGWLGKPAYTEPVVKQPTSVSEPTAPEPAASATAEMKSPDVNPGPDNKEVQPEQPEQQEQQISEGIQAPSDHPVQGRSEPVSGSYWFWRWSSTSLSAPSQPTPQPEPEPRPAPDPSAVDPGASACPMKEPEDVAMKDAPAAEVPHKPSAPPPRAGSTWAFWSRDTSSASGKKPVQQGEHGEQGEQGQLAVMGESSETHPKRANSMEFNGPSVKEPPLKSGSKDGLGKAAPESSSKRSKRVRPQSMDIDDVTPSRPSTPKVETSAKSQAPKTPATAKTLPPNLLLPSFSGTYKLKENASILKQIAQLLLRTQQPSAKHVYLTKEPPKIKKAIAIGVHGLFPANYLRPMIGQPTGTSIKFAKHCAEAVRRWADAHGCEDCEIEKVALEGEGKIGERVENLWKLLLNWIDHIRHADLILIACHSQGVPVSIMLLAKLIELGVVTSAKVGVCAMAGVSLGPFPDYRSSMGILMGSAAELWEFADPQSDVSKRLEASTKAVLSYGARITYVGSIDDQLVPLESAIYAPAHHPYIYRAVFIDGRIHAPDFIAHLVGFALKLRNLGVSDHGLIRELSAPLAGSLYSGEGHSRLYDDEQVYDLAVTHALETTDIIGSVECEMHKRQGPGLSNPNPYHLPWIMRGLLEEDFVKTELSAETAELVRQFDDWKPVTKALKDVKYRLEAVRSKL</sequence>
<feature type="compositionally biased region" description="Low complexity" evidence="1">
    <location>
        <begin position="250"/>
        <end position="264"/>
    </location>
</feature>
<feature type="compositionally biased region" description="Polar residues" evidence="1">
    <location>
        <begin position="195"/>
        <end position="213"/>
    </location>
</feature>
<reference evidence="3" key="2">
    <citation type="submission" date="2023-05" db="EMBL/GenBank/DDBJ databases">
        <authorList>
            <consortium name="Lawrence Berkeley National Laboratory"/>
            <person name="Steindorff A."/>
            <person name="Hensen N."/>
            <person name="Bonometti L."/>
            <person name="Westerberg I."/>
            <person name="Brannstrom I.O."/>
            <person name="Guillou S."/>
            <person name="Cros-Aarteil S."/>
            <person name="Calhoun S."/>
            <person name="Haridas S."/>
            <person name="Kuo A."/>
            <person name="Mondo S."/>
            <person name="Pangilinan J."/>
            <person name="Riley R."/>
            <person name="Labutti K."/>
            <person name="Andreopoulos B."/>
            <person name="Lipzen A."/>
            <person name="Chen C."/>
            <person name="Yanf M."/>
            <person name="Daum C."/>
            <person name="Ng V."/>
            <person name="Clum A."/>
            <person name="Ohm R."/>
            <person name="Martin F."/>
            <person name="Silar P."/>
            <person name="Natvig D."/>
            <person name="Lalanne C."/>
            <person name="Gautier V."/>
            <person name="Ament-Velasquez S.L."/>
            <person name="Kruys A."/>
            <person name="Hutchinson M.I."/>
            <person name="Powell A.J."/>
            <person name="Barry K."/>
            <person name="Miller A.N."/>
            <person name="Grigoriev I.V."/>
            <person name="Debuchy R."/>
            <person name="Gladieux P."/>
            <person name="Thoren M.H."/>
            <person name="Johannesson H."/>
        </authorList>
    </citation>
    <scope>NUCLEOTIDE SEQUENCE</scope>
    <source>
        <strain evidence="3">CBS 508.74</strain>
    </source>
</reference>
<dbReference type="EMBL" id="MU853335">
    <property type="protein sequence ID" value="KAK4115257.1"/>
    <property type="molecule type" value="Genomic_DNA"/>
</dbReference>
<feature type="compositionally biased region" description="Pro residues" evidence="1">
    <location>
        <begin position="329"/>
        <end position="343"/>
    </location>
</feature>
<reference evidence="3" key="1">
    <citation type="journal article" date="2023" name="Mol. Phylogenet. Evol.">
        <title>Genome-scale phylogeny and comparative genomics of the fungal order Sordariales.</title>
        <authorList>
            <person name="Hensen N."/>
            <person name="Bonometti L."/>
            <person name="Westerberg I."/>
            <person name="Brannstrom I.O."/>
            <person name="Guillou S."/>
            <person name="Cros-Aarteil S."/>
            <person name="Calhoun S."/>
            <person name="Haridas S."/>
            <person name="Kuo A."/>
            <person name="Mondo S."/>
            <person name="Pangilinan J."/>
            <person name="Riley R."/>
            <person name="LaButti K."/>
            <person name="Andreopoulos B."/>
            <person name="Lipzen A."/>
            <person name="Chen C."/>
            <person name="Yan M."/>
            <person name="Daum C."/>
            <person name="Ng V."/>
            <person name="Clum A."/>
            <person name="Steindorff A."/>
            <person name="Ohm R.A."/>
            <person name="Martin F."/>
            <person name="Silar P."/>
            <person name="Natvig D.O."/>
            <person name="Lalanne C."/>
            <person name="Gautier V."/>
            <person name="Ament-Velasquez S.L."/>
            <person name="Kruys A."/>
            <person name="Hutchinson M.I."/>
            <person name="Powell A.J."/>
            <person name="Barry K."/>
            <person name="Miller A.N."/>
            <person name="Grigoriev I.V."/>
            <person name="Debuchy R."/>
            <person name="Gladieux P."/>
            <person name="Hiltunen Thoren M."/>
            <person name="Johannesson H."/>
        </authorList>
    </citation>
    <scope>NUCLEOTIDE SEQUENCE</scope>
    <source>
        <strain evidence="3">CBS 508.74</strain>
    </source>
</reference>
<protein>
    <recommendedName>
        <fullName evidence="2">YMC020W-like alpha/beta hydrolase domain-containing protein</fullName>
    </recommendedName>
</protein>
<dbReference type="PANTHER" id="PTHR47349:SF1">
    <property type="entry name" value="AER328WP"/>
    <property type="match status" value="1"/>
</dbReference>
<organism evidence="3 4">
    <name type="scientific">Canariomyces notabilis</name>
    <dbReference type="NCBI Taxonomy" id="2074819"/>
    <lineage>
        <taxon>Eukaryota</taxon>
        <taxon>Fungi</taxon>
        <taxon>Dikarya</taxon>
        <taxon>Ascomycota</taxon>
        <taxon>Pezizomycotina</taxon>
        <taxon>Sordariomycetes</taxon>
        <taxon>Sordariomycetidae</taxon>
        <taxon>Sordariales</taxon>
        <taxon>Chaetomiaceae</taxon>
        <taxon>Canariomyces</taxon>
    </lineage>
</organism>
<feature type="compositionally biased region" description="Low complexity" evidence="1">
    <location>
        <begin position="497"/>
        <end position="509"/>
    </location>
</feature>
<name>A0AAN6TIS8_9PEZI</name>
<dbReference type="InterPro" id="IPR058934">
    <property type="entry name" value="YMC020W-like"/>
</dbReference>
<comment type="caution">
    <text evidence="3">The sequence shown here is derived from an EMBL/GenBank/DDBJ whole genome shotgun (WGS) entry which is preliminary data.</text>
</comment>